<reference evidence="3" key="1">
    <citation type="submission" date="2021-02" db="EMBL/GenBank/DDBJ databases">
        <authorList>
            <person name="Nowell W R."/>
        </authorList>
    </citation>
    <scope>NUCLEOTIDE SEQUENCE</scope>
    <source>
        <strain evidence="3">Ploen Becks lab</strain>
    </source>
</reference>
<protein>
    <recommendedName>
        <fullName evidence="2">SWIM-type domain-containing protein</fullName>
    </recommendedName>
</protein>
<organism evidence="3 4">
    <name type="scientific">Brachionus calyciflorus</name>
    <dbReference type="NCBI Taxonomy" id="104777"/>
    <lineage>
        <taxon>Eukaryota</taxon>
        <taxon>Metazoa</taxon>
        <taxon>Spiralia</taxon>
        <taxon>Gnathifera</taxon>
        <taxon>Rotifera</taxon>
        <taxon>Eurotatoria</taxon>
        <taxon>Monogononta</taxon>
        <taxon>Pseudotrocha</taxon>
        <taxon>Ploima</taxon>
        <taxon>Brachionidae</taxon>
        <taxon>Brachionus</taxon>
    </lineage>
</organism>
<dbReference type="Proteomes" id="UP000663879">
    <property type="component" value="Unassembled WGS sequence"/>
</dbReference>
<dbReference type="InterPro" id="IPR007527">
    <property type="entry name" value="Znf_SWIM"/>
</dbReference>
<keyword evidence="4" id="KW-1185">Reference proteome</keyword>
<keyword evidence="1" id="KW-0862">Zinc</keyword>
<evidence type="ECO:0000256" key="1">
    <source>
        <dbReference type="PROSITE-ProRule" id="PRU00325"/>
    </source>
</evidence>
<dbReference type="EMBL" id="CAJNOC010009510">
    <property type="protein sequence ID" value="CAF1129837.1"/>
    <property type="molecule type" value="Genomic_DNA"/>
</dbReference>
<evidence type="ECO:0000313" key="3">
    <source>
        <dbReference type="EMBL" id="CAF1129837.1"/>
    </source>
</evidence>
<comment type="caution">
    <text evidence="3">The sequence shown here is derived from an EMBL/GenBank/DDBJ whole genome shotgun (WGS) entry which is preliminary data.</text>
</comment>
<gene>
    <name evidence="3" type="ORF">OXX778_LOCUS22422</name>
</gene>
<accession>A0A814R7T3</accession>
<dbReference type="OrthoDB" id="10424935at2759"/>
<name>A0A814R7T3_9BILA</name>
<feature type="domain" description="SWIM-type" evidence="2">
    <location>
        <begin position="54"/>
        <end position="85"/>
    </location>
</feature>
<evidence type="ECO:0000313" key="4">
    <source>
        <dbReference type="Proteomes" id="UP000663879"/>
    </source>
</evidence>
<sequence>MTSYYSKCQSEFSLESKIDSKTKQYSSKITNSSFFKQIESSTWEFKDELNTNRFKINVEDKHCECKYYLKYKICSHYLALKELLDSDQFINEPKRGGQKKSGPALEKNSN</sequence>
<keyword evidence="1" id="KW-0863">Zinc-finger</keyword>
<proteinExistence type="predicted"/>
<dbReference type="AlphaFoldDB" id="A0A814R7T3"/>
<keyword evidence="1" id="KW-0479">Metal-binding</keyword>
<dbReference type="GO" id="GO:0008270">
    <property type="term" value="F:zinc ion binding"/>
    <property type="evidence" value="ECO:0007669"/>
    <property type="project" value="UniProtKB-KW"/>
</dbReference>
<evidence type="ECO:0000259" key="2">
    <source>
        <dbReference type="PROSITE" id="PS50966"/>
    </source>
</evidence>
<dbReference type="PROSITE" id="PS50966">
    <property type="entry name" value="ZF_SWIM"/>
    <property type="match status" value="1"/>
</dbReference>